<feature type="active site" evidence="6">
    <location>
        <position position="162"/>
    </location>
</feature>
<dbReference type="CDD" id="cd00487">
    <property type="entry name" value="Pep_deformylase"/>
    <property type="match status" value="1"/>
</dbReference>
<dbReference type="EC" id="3.5.1.88" evidence="6"/>
<dbReference type="InterPro" id="IPR023635">
    <property type="entry name" value="Peptide_deformylase"/>
</dbReference>
<sequence>MLEATQRSLWPREPSSVTMTIHSILKMGDPRLLRIAQPVQKFDTPELHQLIRDMLETMRAAQGAGLAAPQIGVDLQVVIFGSNEPNRRYPDRPLVPPTVLVNPVITPLGEDEEEDWEGCLSVPGLRGKVPRWLHIRYSGFDAHGSPIDRVAEGFHARVVQHECDHLMGKLYPMRVRDFSQFGFTEILFPGVDAPQDD</sequence>
<dbReference type="HAMAP" id="MF_00163">
    <property type="entry name" value="Pep_deformylase"/>
    <property type="match status" value="1"/>
</dbReference>
<name>C5T5C2_ACIDE</name>
<dbReference type="NCBIfam" id="TIGR00079">
    <property type="entry name" value="pept_deformyl"/>
    <property type="match status" value="1"/>
</dbReference>
<comment type="cofactor">
    <cofactor evidence="6">
        <name>Fe(2+)</name>
        <dbReference type="ChEBI" id="CHEBI:29033"/>
    </cofactor>
    <text evidence="6">Binds 1 Fe(2+) ion.</text>
</comment>
<reference evidence="7 8" key="1">
    <citation type="submission" date="2009-05" db="EMBL/GenBank/DDBJ databases">
        <title>The draft genome of Acidovorax delafieldii 2AN.</title>
        <authorList>
            <consortium name="US DOE Joint Genome Institute (JGI-PGF)"/>
            <person name="Lucas S."/>
            <person name="Copeland A."/>
            <person name="Lapidus A."/>
            <person name="Glavina del Rio T."/>
            <person name="Tice H."/>
            <person name="Bruce D."/>
            <person name="Goodwin L."/>
            <person name="Pitluck S."/>
            <person name="Larimer F."/>
            <person name="Land M.L."/>
            <person name="Hauser L."/>
            <person name="Shelobolina E.S."/>
            <person name="Picardal F."/>
            <person name="Roden E."/>
            <person name="Emerson D."/>
        </authorList>
    </citation>
    <scope>NUCLEOTIDE SEQUENCE [LARGE SCALE GENOMIC DNA]</scope>
    <source>
        <strain evidence="7 8">2AN</strain>
    </source>
</reference>
<evidence type="ECO:0000313" key="7">
    <source>
        <dbReference type="EMBL" id="EER60346.1"/>
    </source>
</evidence>
<organism evidence="7 8">
    <name type="scientific">Acidovorax delafieldii 2AN</name>
    <dbReference type="NCBI Taxonomy" id="573060"/>
    <lineage>
        <taxon>Bacteria</taxon>
        <taxon>Pseudomonadati</taxon>
        <taxon>Pseudomonadota</taxon>
        <taxon>Betaproteobacteria</taxon>
        <taxon>Burkholderiales</taxon>
        <taxon>Comamonadaceae</taxon>
        <taxon>Acidovorax</taxon>
    </lineage>
</organism>
<keyword evidence="3 6" id="KW-0378">Hydrolase</keyword>
<evidence type="ECO:0000313" key="8">
    <source>
        <dbReference type="Proteomes" id="UP000003856"/>
    </source>
</evidence>
<dbReference type="Gene3D" id="3.90.45.10">
    <property type="entry name" value="Peptide deformylase"/>
    <property type="match status" value="1"/>
</dbReference>
<keyword evidence="2 6" id="KW-0479">Metal-binding</keyword>
<dbReference type="PRINTS" id="PR01576">
    <property type="entry name" value="PDEFORMYLASE"/>
</dbReference>
<evidence type="ECO:0000256" key="6">
    <source>
        <dbReference type="HAMAP-Rule" id="MF_00163"/>
    </source>
</evidence>
<dbReference type="AlphaFoldDB" id="C5T5C2"/>
<evidence type="ECO:0000256" key="4">
    <source>
        <dbReference type="ARBA" id="ARBA00022917"/>
    </source>
</evidence>
<evidence type="ECO:0000256" key="1">
    <source>
        <dbReference type="ARBA" id="ARBA00010759"/>
    </source>
</evidence>
<dbReference type="InterPro" id="IPR036821">
    <property type="entry name" value="Peptide_deformylase_sf"/>
</dbReference>
<proteinExistence type="inferred from homology"/>
<dbReference type="PATRIC" id="fig|573060.9.peg.3036"/>
<dbReference type="SUPFAM" id="SSF56420">
    <property type="entry name" value="Peptide deformylase"/>
    <property type="match status" value="1"/>
</dbReference>
<dbReference type="Proteomes" id="UP000003856">
    <property type="component" value="Unassembled WGS sequence"/>
</dbReference>
<keyword evidence="4 6" id="KW-0648">Protein biosynthesis</keyword>
<comment type="catalytic activity">
    <reaction evidence="6">
        <text>N-terminal N-formyl-L-methionyl-[peptide] + H2O = N-terminal L-methionyl-[peptide] + formate</text>
        <dbReference type="Rhea" id="RHEA:24420"/>
        <dbReference type="Rhea" id="RHEA-COMP:10639"/>
        <dbReference type="Rhea" id="RHEA-COMP:10640"/>
        <dbReference type="ChEBI" id="CHEBI:15377"/>
        <dbReference type="ChEBI" id="CHEBI:15740"/>
        <dbReference type="ChEBI" id="CHEBI:49298"/>
        <dbReference type="ChEBI" id="CHEBI:64731"/>
        <dbReference type="EC" id="3.5.1.88"/>
    </reaction>
</comment>
<dbReference type="PIRSF" id="PIRSF004749">
    <property type="entry name" value="Pep_def"/>
    <property type="match status" value="1"/>
</dbReference>
<comment type="caution">
    <text evidence="7">The sequence shown here is derived from an EMBL/GenBank/DDBJ whole genome shotgun (WGS) entry which is preliminary data.</text>
</comment>
<dbReference type="PANTHER" id="PTHR10458">
    <property type="entry name" value="PEPTIDE DEFORMYLASE"/>
    <property type="match status" value="1"/>
</dbReference>
<keyword evidence="5 6" id="KW-0408">Iron</keyword>
<comment type="similarity">
    <text evidence="1 6">Belongs to the polypeptide deformylase family.</text>
</comment>
<comment type="function">
    <text evidence="6">Removes the formyl group from the N-terminal Met of newly synthesized proteins. Requires at least a dipeptide for an efficient rate of reaction. N-terminal L-methionine is a prerequisite for activity but the enzyme has broad specificity at other positions.</text>
</comment>
<dbReference type="Pfam" id="PF01327">
    <property type="entry name" value="Pep_deformylase"/>
    <property type="match status" value="1"/>
</dbReference>
<dbReference type="GO" id="GO:0042586">
    <property type="term" value="F:peptide deformylase activity"/>
    <property type="evidence" value="ECO:0007669"/>
    <property type="project" value="UniProtKB-UniRule"/>
</dbReference>
<evidence type="ECO:0000256" key="5">
    <source>
        <dbReference type="ARBA" id="ARBA00023004"/>
    </source>
</evidence>
<dbReference type="GO" id="GO:0006412">
    <property type="term" value="P:translation"/>
    <property type="evidence" value="ECO:0007669"/>
    <property type="project" value="UniProtKB-UniRule"/>
</dbReference>
<feature type="binding site" evidence="6">
    <location>
        <position position="119"/>
    </location>
    <ligand>
        <name>Fe cation</name>
        <dbReference type="ChEBI" id="CHEBI:24875"/>
    </ligand>
</feature>
<feature type="binding site" evidence="6">
    <location>
        <position position="161"/>
    </location>
    <ligand>
        <name>Fe cation</name>
        <dbReference type="ChEBI" id="CHEBI:24875"/>
    </ligand>
</feature>
<dbReference type="EMBL" id="ACQT01000061">
    <property type="protein sequence ID" value="EER60346.1"/>
    <property type="molecule type" value="Genomic_DNA"/>
</dbReference>
<keyword evidence="8" id="KW-1185">Reference proteome</keyword>
<evidence type="ECO:0000256" key="2">
    <source>
        <dbReference type="ARBA" id="ARBA00022723"/>
    </source>
</evidence>
<gene>
    <name evidence="6" type="primary">def</name>
    <name evidence="7" type="ORF">AcdelDRAFT_2102</name>
</gene>
<protein>
    <recommendedName>
        <fullName evidence="6">Peptide deformylase</fullName>
        <shortName evidence="6">PDF</shortName>
        <ecNumber evidence="6">3.5.1.88</ecNumber>
    </recommendedName>
    <alternativeName>
        <fullName evidence="6">Polypeptide deformylase</fullName>
    </alternativeName>
</protein>
<evidence type="ECO:0000256" key="3">
    <source>
        <dbReference type="ARBA" id="ARBA00022801"/>
    </source>
</evidence>
<dbReference type="PANTHER" id="PTHR10458:SF20">
    <property type="entry name" value="PEPTIDE DEFORMYLASE 1"/>
    <property type="match status" value="1"/>
</dbReference>
<feature type="binding site" evidence="6">
    <location>
        <position position="165"/>
    </location>
    <ligand>
        <name>Fe cation</name>
        <dbReference type="ChEBI" id="CHEBI:24875"/>
    </ligand>
</feature>
<accession>C5T5C2</accession>
<dbReference type="FunFam" id="3.90.45.10:FF:000003">
    <property type="entry name" value="Peptide deformylase"/>
    <property type="match status" value="1"/>
</dbReference>
<dbReference type="NCBIfam" id="NF001159">
    <property type="entry name" value="PRK00150.1-3"/>
    <property type="match status" value="1"/>
</dbReference>
<dbReference type="GO" id="GO:0046872">
    <property type="term" value="F:metal ion binding"/>
    <property type="evidence" value="ECO:0007669"/>
    <property type="project" value="UniProtKB-KW"/>
</dbReference>